<comment type="caution">
    <text evidence="2">The sequence shown here is derived from an EMBL/GenBank/DDBJ whole genome shotgun (WGS) entry which is preliminary data.</text>
</comment>
<evidence type="ECO:0000313" key="2">
    <source>
        <dbReference type="EMBL" id="MDF3837671.1"/>
    </source>
</evidence>
<dbReference type="InterPro" id="IPR036709">
    <property type="entry name" value="Autotransporte_beta_dom_sf"/>
</dbReference>
<dbReference type="InterPro" id="IPR006315">
    <property type="entry name" value="OM_autotransptr_brl_dom"/>
</dbReference>
<dbReference type="InterPro" id="IPR005546">
    <property type="entry name" value="Autotransporte_beta"/>
</dbReference>
<dbReference type="SUPFAM" id="SSF103515">
    <property type="entry name" value="Autotransporter"/>
    <property type="match status" value="1"/>
</dbReference>
<evidence type="ECO:0000259" key="1">
    <source>
        <dbReference type="PROSITE" id="PS51208"/>
    </source>
</evidence>
<name>A0ABT6B137_9BURK</name>
<feature type="domain" description="Autotransporter" evidence="1">
    <location>
        <begin position="1"/>
        <end position="169"/>
    </location>
</feature>
<sequence length="169" mass="18274">MGANLPRVSRRRYRQIALWQLEAGRRYDLAPGLHVQPQAQLVYQPLDLHDSADAASRVMFPSTDTALLRLGARLSKDLRWSDQAPGTAWVSGNLLQRVGAHARTRFSTPTQGDVGFSNDLPGTALSLQTGIEGQVRKNVVVNARIGVEQSVDGSGLTSLGGQLGLKVSF</sequence>
<dbReference type="Gene3D" id="2.40.128.130">
    <property type="entry name" value="Autotransporter beta-domain"/>
    <property type="match status" value="1"/>
</dbReference>
<accession>A0ABT6B137</accession>
<reference evidence="2 3" key="1">
    <citation type="submission" date="2023-03" db="EMBL/GenBank/DDBJ databases">
        <title>Draft assemblies of triclosan tolerant bacteria isolated from returned activated sludge.</title>
        <authorList>
            <person name="Van Hamelsveld S."/>
        </authorList>
    </citation>
    <scope>NUCLEOTIDE SEQUENCE [LARGE SCALE GENOMIC DNA]</scope>
    <source>
        <strain evidence="2 3">GW210010_S58</strain>
    </source>
</reference>
<protein>
    <submittedName>
        <fullName evidence="2">Autotransporter outer membrane beta-barrel domain-containing protein</fullName>
    </submittedName>
</protein>
<dbReference type="Pfam" id="PF03797">
    <property type="entry name" value="Autotransporter"/>
    <property type="match status" value="1"/>
</dbReference>
<proteinExistence type="predicted"/>
<organism evidence="2 3">
    <name type="scientific">Cupriavidus basilensis</name>
    <dbReference type="NCBI Taxonomy" id="68895"/>
    <lineage>
        <taxon>Bacteria</taxon>
        <taxon>Pseudomonadati</taxon>
        <taxon>Pseudomonadota</taxon>
        <taxon>Betaproteobacteria</taxon>
        <taxon>Burkholderiales</taxon>
        <taxon>Burkholderiaceae</taxon>
        <taxon>Cupriavidus</taxon>
    </lineage>
</organism>
<dbReference type="RefSeq" id="WP_276267815.1">
    <property type="nucleotide sequence ID" value="NZ_JARJLM010000531.1"/>
</dbReference>
<keyword evidence="3" id="KW-1185">Reference proteome</keyword>
<gene>
    <name evidence="2" type="ORF">P3W85_32725</name>
</gene>
<dbReference type="PROSITE" id="PS51208">
    <property type="entry name" value="AUTOTRANSPORTER"/>
    <property type="match status" value="1"/>
</dbReference>
<dbReference type="EMBL" id="JARJLM010000531">
    <property type="protein sequence ID" value="MDF3837671.1"/>
    <property type="molecule type" value="Genomic_DNA"/>
</dbReference>
<dbReference type="NCBIfam" id="TIGR01414">
    <property type="entry name" value="autotrans_barl"/>
    <property type="match status" value="1"/>
</dbReference>
<dbReference type="Proteomes" id="UP001216674">
    <property type="component" value="Unassembled WGS sequence"/>
</dbReference>
<evidence type="ECO:0000313" key="3">
    <source>
        <dbReference type="Proteomes" id="UP001216674"/>
    </source>
</evidence>